<proteinExistence type="predicted"/>
<dbReference type="Proteomes" id="UP000188879">
    <property type="component" value="Unassembled WGS sequence"/>
</dbReference>
<gene>
    <name evidence="1" type="ORF">BKE38_12115</name>
</gene>
<organism evidence="1 2">
    <name type="scientific">Teichococcus deserti</name>
    <dbReference type="NCBI Taxonomy" id="1817963"/>
    <lineage>
        <taxon>Bacteria</taxon>
        <taxon>Pseudomonadati</taxon>
        <taxon>Pseudomonadota</taxon>
        <taxon>Alphaproteobacteria</taxon>
        <taxon>Acetobacterales</taxon>
        <taxon>Roseomonadaceae</taxon>
        <taxon>Roseomonas</taxon>
    </lineage>
</organism>
<evidence type="ECO:0000313" key="1">
    <source>
        <dbReference type="EMBL" id="ONG53453.1"/>
    </source>
</evidence>
<protein>
    <submittedName>
        <fullName evidence="1">Uncharacterized protein</fullName>
    </submittedName>
</protein>
<accession>A0A1V2H2C4</accession>
<keyword evidence="2" id="KW-1185">Reference proteome</keyword>
<dbReference type="EMBL" id="MLCO01000101">
    <property type="protein sequence ID" value="ONG53453.1"/>
    <property type="molecule type" value="Genomic_DNA"/>
</dbReference>
<dbReference type="RefSeq" id="WP_076957616.1">
    <property type="nucleotide sequence ID" value="NZ_MLCO01000101.1"/>
</dbReference>
<reference evidence="1 2" key="1">
    <citation type="submission" date="2016-10" db="EMBL/GenBank/DDBJ databases">
        <title>Draft Genome sequence of Roseomonas sp. strain M3.</title>
        <authorList>
            <person name="Subhash Y."/>
            <person name="Lee S."/>
        </authorList>
    </citation>
    <scope>NUCLEOTIDE SEQUENCE [LARGE SCALE GENOMIC DNA]</scope>
    <source>
        <strain evidence="1 2">M3</strain>
    </source>
</reference>
<dbReference type="AlphaFoldDB" id="A0A1V2H2C4"/>
<name>A0A1V2H2C4_9PROT</name>
<sequence length="155" mass="15890">MSLTPALGRDDAALLTPRFCAVETSLTAGGAGDNAEITGGQIDLRDDFGTKRFASLTLVLAARATLTAGQALALKAVRFEHSDDANTWSDVEPGATVLTLPSSAGGTVTGAAVLGCNLLEAKRFVRAKFTPDLSAGTTDVAKVGAVYVLSSPTEY</sequence>
<evidence type="ECO:0000313" key="2">
    <source>
        <dbReference type="Proteomes" id="UP000188879"/>
    </source>
</evidence>
<comment type="caution">
    <text evidence="1">The sequence shown here is derived from an EMBL/GenBank/DDBJ whole genome shotgun (WGS) entry which is preliminary data.</text>
</comment>
<dbReference type="OrthoDB" id="7364607at2"/>